<feature type="short sequence motif" description="DGA/G" evidence="4">
    <location>
        <begin position="195"/>
        <end position="197"/>
    </location>
</feature>
<gene>
    <name evidence="6" type="ORF">AVT10_04770</name>
</gene>
<feature type="domain" description="PNPLA" evidence="5">
    <location>
        <begin position="12"/>
        <end position="208"/>
    </location>
</feature>
<keyword evidence="7" id="KW-1185">Reference proteome</keyword>
<dbReference type="Pfam" id="PF01734">
    <property type="entry name" value="Patatin"/>
    <property type="match status" value="1"/>
</dbReference>
<accession>A0ABR5YAV0</accession>
<dbReference type="Gene3D" id="3.40.1090.10">
    <property type="entry name" value="Cytosolic phospholipase A2 catalytic domain"/>
    <property type="match status" value="2"/>
</dbReference>
<dbReference type="PROSITE" id="PS51635">
    <property type="entry name" value="PNPLA"/>
    <property type="match status" value="1"/>
</dbReference>
<evidence type="ECO:0000256" key="4">
    <source>
        <dbReference type="PROSITE-ProRule" id="PRU01161"/>
    </source>
</evidence>
<evidence type="ECO:0000259" key="5">
    <source>
        <dbReference type="PROSITE" id="PS51635"/>
    </source>
</evidence>
<evidence type="ECO:0000256" key="2">
    <source>
        <dbReference type="ARBA" id="ARBA00022963"/>
    </source>
</evidence>
<feature type="short sequence motif" description="GXGXXG" evidence="4">
    <location>
        <begin position="16"/>
        <end position="21"/>
    </location>
</feature>
<evidence type="ECO:0000256" key="1">
    <source>
        <dbReference type="ARBA" id="ARBA00022801"/>
    </source>
</evidence>
<dbReference type="PANTHER" id="PTHR14226">
    <property type="entry name" value="NEUROPATHY TARGET ESTERASE/SWISS CHEESE D.MELANOGASTER"/>
    <property type="match status" value="1"/>
</dbReference>
<comment type="caution">
    <text evidence="6">The sequence shown here is derived from an EMBL/GenBank/DDBJ whole genome shotgun (WGS) entry which is preliminary data.</text>
</comment>
<sequence length="344" mass="36628">MSASTETPRLALALQGGGAHGAYGWGVIDRLLEEDLPIVAVSGASAGALNGAALVTGLAAGGRQGAKDALERLWDTVSRNSPLQVFDFGMWAPPLFEPALRRSLEVGKLLGRYVAPLSPTLRDMRSLRRVVEASLDLSLLTDPRAIPLSIAATRVSTGAARLFGNAEITLDALMASACLPDLFGPVTIDDEPYWDGGFSANPALEPLIFDGHGQSDLLIVQITPFVTQDTPESLVEVMGRMSDIGFNACLLRDLKALTQVQEIARRAPPIDDNFTALANTNLHLMEAPHALAARGPTGKIDTRRSQLDGLRELGRETADAWLRDHGAKLGRKSTLTALPEAVTA</sequence>
<dbReference type="InterPro" id="IPR016035">
    <property type="entry name" value="Acyl_Trfase/lysoPLipase"/>
</dbReference>
<dbReference type="SUPFAM" id="SSF52151">
    <property type="entry name" value="FabD/lysophospholipase-like"/>
    <property type="match status" value="1"/>
</dbReference>
<dbReference type="Proteomes" id="UP000076609">
    <property type="component" value="Unassembled WGS sequence"/>
</dbReference>
<feature type="active site" description="Proton acceptor" evidence="4">
    <location>
        <position position="195"/>
    </location>
</feature>
<dbReference type="RefSeq" id="WP_066692186.1">
    <property type="nucleotide sequence ID" value="NZ_CP117025.1"/>
</dbReference>
<evidence type="ECO:0000313" key="7">
    <source>
        <dbReference type="Proteomes" id="UP000076609"/>
    </source>
</evidence>
<dbReference type="InterPro" id="IPR002641">
    <property type="entry name" value="PNPLA_dom"/>
</dbReference>
<dbReference type="InterPro" id="IPR050301">
    <property type="entry name" value="NTE"/>
</dbReference>
<keyword evidence="3 4" id="KW-0443">Lipid metabolism</keyword>
<organism evidence="6 7">
    <name type="scientific">Sphingomonas hankookensis</name>
    <dbReference type="NCBI Taxonomy" id="563996"/>
    <lineage>
        <taxon>Bacteria</taxon>
        <taxon>Pseudomonadati</taxon>
        <taxon>Pseudomonadota</taxon>
        <taxon>Alphaproteobacteria</taxon>
        <taxon>Sphingomonadales</taxon>
        <taxon>Sphingomonadaceae</taxon>
        <taxon>Sphingomonas</taxon>
    </lineage>
</organism>
<keyword evidence="2 4" id="KW-0442">Lipid degradation</keyword>
<proteinExistence type="predicted"/>
<keyword evidence="1 4" id="KW-0378">Hydrolase</keyword>
<reference evidence="7" key="1">
    <citation type="submission" date="2016-01" db="EMBL/GenBank/DDBJ databases">
        <title>Draft genome of Chromobacterium sp. F49.</title>
        <authorList>
            <person name="Hong K.W."/>
        </authorList>
    </citation>
    <scope>NUCLEOTIDE SEQUENCE [LARGE SCALE GENOMIC DNA]</scope>
    <source>
        <strain evidence="7">CN3</strain>
    </source>
</reference>
<evidence type="ECO:0000256" key="3">
    <source>
        <dbReference type="ARBA" id="ARBA00023098"/>
    </source>
</evidence>
<dbReference type="PANTHER" id="PTHR14226:SF78">
    <property type="entry name" value="SLR0060 PROTEIN"/>
    <property type="match status" value="1"/>
</dbReference>
<dbReference type="EMBL" id="LQQO01000034">
    <property type="protein sequence ID" value="KZE11559.1"/>
    <property type="molecule type" value="Genomic_DNA"/>
</dbReference>
<evidence type="ECO:0000313" key="6">
    <source>
        <dbReference type="EMBL" id="KZE11559.1"/>
    </source>
</evidence>
<feature type="active site" description="Nucleophile" evidence="4">
    <location>
        <position position="45"/>
    </location>
</feature>
<name>A0ABR5YAV0_9SPHN</name>
<protein>
    <submittedName>
        <fullName evidence="6">Patatin</fullName>
    </submittedName>
</protein>
<feature type="short sequence motif" description="GXSXG" evidence="4">
    <location>
        <begin position="43"/>
        <end position="47"/>
    </location>
</feature>